<dbReference type="Pfam" id="PF02452">
    <property type="entry name" value="PemK_toxin"/>
    <property type="match status" value="1"/>
</dbReference>
<dbReference type="PANTHER" id="PTHR33988:SF3">
    <property type="entry name" value="ENDORIBONUCLEASE TOXIN CHPB-RELATED"/>
    <property type="match status" value="1"/>
</dbReference>
<accession>F4QT31</accession>
<dbReference type="OrthoDB" id="9808744at2"/>
<dbReference type="Proteomes" id="UP000006512">
    <property type="component" value="Unassembled WGS sequence"/>
</dbReference>
<reference evidence="2" key="1">
    <citation type="submission" date="2011-03" db="EMBL/GenBank/DDBJ databases">
        <title>Draft genome sequence of Brevundimonas diminuta.</title>
        <authorList>
            <person name="Brown P.J.B."/>
            <person name="Buechlein A."/>
            <person name="Hemmerich C."/>
            <person name="Brun Y.V."/>
        </authorList>
    </citation>
    <scope>NUCLEOTIDE SEQUENCE [LARGE SCALE GENOMIC DNA]</scope>
    <source>
        <strain evidence="2">C19</strain>
    </source>
</reference>
<dbReference type="HOGENOM" id="CLU_121823_2_1_5"/>
<keyword evidence="2" id="KW-1185">Reference proteome</keyword>
<dbReference type="RefSeq" id="WP_006275100.1">
    <property type="nucleotide sequence ID" value="NZ_GL883080.1"/>
</dbReference>
<dbReference type="InterPro" id="IPR011067">
    <property type="entry name" value="Plasmid_toxin/cell-grow_inhib"/>
</dbReference>
<dbReference type="SUPFAM" id="SSF50118">
    <property type="entry name" value="Cell growth inhibitor/plasmid maintenance toxic component"/>
    <property type="match status" value="1"/>
</dbReference>
<dbReference type="GO" id="GO:0003677">
    <property type="term" value="F:DNA binding"/>
    <property type="evidence" value="ECO:0007669"/>
    <property type="project" value="InterPro"/>
</dbReference>
<dbReference type="eggNOG" id="COG2337">
    <property type="taxonomic scope" value="Bacteria"/>
</dbReference>
<proteinExistence type="predicted"/>
<dbReference type="InterPro" id="IPR003477">
    <property type="entry name" value="PemK-like"/>
</dbReference>
<gene>
    <name evidence="1" type="ORF">ABI_43240</name>
</gene>
<dbReference type="Gene3D" id="2.30.30.110">
    <property type="match status" value="1"/>
</dbReference>
<dbReference type="EMBL" id="GL883080">
    <property type="protein sequence ID" value="EGF89901.1"/>
    <property type="molecule type" value="Genomic_DNA"/>
</dbReference>
<protein>
    <submittedName>
        <fullName evidence="1">Protein pemK</fullName>
    </submittedName>
</protein>
<sequence length="118" mass="12616">MVKAQRPRRGDIYHLDFTPSAGKEMVGKHFAFIISPEGYNTRGLAYVAPISTGGNLARSEGLAVSLTGAGTKTTGVIDLTQIRAVDLAARSGKFVETAPGAINDEVFARIYPIFTDDE</sequence>
<organism evidence="1 2">
    <name type="scientific">Asticcacaulis biprosthecium C19</name>
    <dbReference type="NCBI Taxonomy" id="715226"/>
    <lineage>
        <taxon>Bacteria</taxon>
        <taxon>Pseudomonadati</taxon>
        <taxon>Pseudomonadota</taxon>
        <taxon>Alphaproteobacteria</taxon>
        <taxon>Caulobacterales</taxon>
        <taxon>Caulobacteraceae</taxon>
        <taxon>Asticcacaulis</taxon>
    </lineage>
</organism>
<dbReference type="PANTHER" id="PTHR33988">
    <property type="entry name" value="ENDORIBONUCLEASE MAZF-RELATED"/>
    <property type="match status" value="1"/>
</dbReference>
<dbReference type="STRING" id="715226.ABI_43240"/>
<name>F4QT31_9CAUL</name>
<dbReference type="AlphaFoldDB" id="F4QT31"/>
<evidence type="ECO:0000313" key="2">
    <source>
        <dbReference type="Proteomes" id="UP000006512"/>
    </source>
</evidence>
<dbReference type="GO" id="GO:0004521">
    <property type="term" value="F:RNA endonuclease activity"/>
    <property type="evidence" value="ECO:0007669"/>
    <property type="project" value="TreeGrafter"/>
</dbReference>
<dbReference type="GO" id="GO:0006402">
    <property type="term" value="P:mRNA catabolic process"/>
    <property type="evidence" value="ECO:0007669"/>
    <property type="project" value="TreeGrafter"/>
</dbReference>
<evidence type="ECO:0000313" key="1">
    <source>
        <dbReference type="EMBL" id="EGF89901.1"/>
    </source>
</evidence>
<dbReference type="GO" id="GO:0016075">
    <property type="term" value="P:rRNA catabolic process"/>
    <property type="evidence" value="ECO:0007669"/>
    <property type="project" value="TreeGrafter"/>
</dbReference>